<dbReference type="HAMAP" id="MF_00121">
    <property type="entry name" value="GatB"/>
    <property type="match status" value="1"/>
</dbReference>
<dbReference type="PROSITE" id="PS01234">
    <property type="entry name" value="GATB"/>
    <property type="match status" value="1"/>
</dbReference>
<keyword evidence="6 11" id="KW-0067">ATP-binding</keyword>
<feature type="domain" description="Asn/Gln amidotransferase" evidence="12">
    <location>
        <begin position="328"/>
        <end position="475"/>
    </location>
</feature>
<comment type="catalytic activity">
    <reaction evidence="9 11">
        <text>L-aspartyl-tRNA(Asn) + L-glutamine + ATP + H2O = L-asparaginyl-tRNA(Asn) + L-glutamate + ADP + phosphate + 2 H(+)</text>
        <dbReference type="Rhea" id="RHEA:14513"/>
        <dbReference type="Rhea" id="RHEA-COMP:9674"/>
        <dbReference type="Rhea" id="RHEA-COMP:9677"/>
        <dbReference type="ChEBI" id="CHEBI:15377"/>
        <dbReference type="ChEBI" id="CHEBI:15378"/>
        <dbReference type="ChEBI" id="CHEBI:29985"/>
        <dbReference type="ChEBI" id="CHEBI:30616"/>
        <dbReference type="ChEBI" id="CHEBI:43474"/>
        <dbReference type="ChEBI" id="CHEBI:58359"/>
        <dbReference type="ChEBI" id="CHEBI:78515"/>
        <dbReference type="ChEBI" id="CHEBI:78516"/>
        <dbReference type="ChEBI" id="CHEBI:456216"/>
    </reaction>
</comment>
<evidence type="ECO:0000256" key="2">
    <source>
        <dbReference type="ARBA" id="ARBA00011123"/>
    </source>
</evidence>
<dbReference type="AlphaFoldDB" id="A8ZRQ6"/>
<dbReference type="EMBL" id="CP000859">
    <property type="protein sequence ID" value="ABW65823.1"/>
    <property type="molecule type" value="Genomic_DNA"/>
</dbReference>
<dbReference type="InterPro" id="IPR042114">
    <property type="entry name" value="GatB_C_1"/>
</dbReference>
<dbReference type="Proteomes" id="UP000008561">
    <property type="component" value="Chromosome"/>
</dbReference>
<keyword evidence="4 11" id="KW-0436">Ligase</keyword>
<evidence type="ECO:0000256" key="3">
    <source>
        <dbReference type="ARBA" id="ARBA00016923"/>
    </source>
</evidence>
<dbReference type="Gene3D" id="1.10.10.410">
    <property type="match status" value="1"/>
</dbReference>
<dbReference type="PANTHER" id="PTHR11659:SF0">
    <property type="entry name" value="GLUTAMYL-TRNA(GLN) AMIDOTRANSFERASE SUBUNIT B, MITOCHONDRIAL"/>
    <property type="match status" value="1"/>
</dbReference>
<dbReference type="Gene3D" id="1.10.150.380">
    <property type="entry name" value="GatB domain, N-terminal subdomain"/>
    <property type="match status" value="1"/>
</dbReference>
<dbReference type="NCBIfam" id="NF004015">
    <property type="entry name" value="PRK05477.1-5"/>
    <property type="match status" value="1"/>
</dbReference>
<evidence type="ECO:0000256" key="7">
    <source>
        <dbReference type="ARBA" id="ARBA00022917"/>
    </source>
</evidence>
<dbReference type="InterPro" id="IPR023168">
    <property type="entry name" value="GatB_Yqey_C_2"/>
</dbReference>
<dbReference type="InterPro" id="IPR004413">
    <property type="entry name" value="GatB"/>
</dbReference>
<name>A8ZRQ6_DESOH</name>
<dbReference type="NCBIfam" id="NF004014">
    <property type="entry name" value="PRK05477.1-4"/>
    <property type="match status" value="1"/>
</dbReference>
<dbReference type="InterPro" id="IPR014746">
    <property type="entry name" value="Gln_synth/guanido_kin_cat_dom"/>
</dbReference>
<keyword evidence="5 11" id="KW-0547">Nucleotide-binding</keyword>
<dbReference type="NCBIfam" id="TIGR00133">
    <property type="entry name" value="gatB"/>
    <property type="match status" value="1"/>
</dbReference>
<proteinExistence type="inferred from homology"/>
<keyword evidence="7 11" id="KW-0648">Protein biosynthesis</keyword>
<evidence type="ECO:0000256" key="11">
    <source>
        <dbReference type="HAMAP-Rule" id="MF_00121"/>
    </source>
</evidence>
<dbReference type="NCBIfam" id="NF004012">
    <property type="entry name" value="PRK05477.1-2"/>
    <property type="match status" value="1"/>
</dbReference>
<dbReference type="GO" id="GO:0016740">
    <property type="term" value="F:transferase activity"/>
    <property type="evidence" value="ECO:0007669"/>
    <property type="project" value="UniProtKB-KW"/>
</dbReference>
<evidence type="ECO:0000256" key="10">
    <source>
        <dbReference type="ARBA" id="ARBA00047913"/>
    </source>
</evidence>
<comment type="catalytic activity">
    <reaction evidence="10 11">
        <text>L-glutamyl-tRNA(Gln) + L-glutamine + ATP + H2O = L-glutaminyl-tRNA(Gln) + L-glutamate + ADP + phosphate + H(+)</text>
        <dbReference type="Rhea" id="RHEA:17521"/>
        <dbReference type="Rhea" id="RHEA-COMP:9681"/>
        <dbReference type="Rhea" id="RHEA-COMP:9684"/>
        <dbReference type="ChEBI" id="CHEBI:15377"/>
        <dbReference type="ChEBI" id="CHEBI:15378"/>
        <dbReference type="ChEBI" id="CHEBI:29985"/>
        <dbReference type="ChEBI" id="CHEBI:30616"/>
        <dbReference type="ChEBI" id="CHEBI:43474"/>
        <dbReference type="ChEBI" id="CHEBI:58359"/>
        <dbReference type="ChEBI" id="CHEBI:78520"/>
        <dbReference type="ChEBI" id="CHEBI:78521"/>
        <dbReference type="ChEBI" id="CHEBI:456216"/>
    </reaction>
</comment>
<keyword evidence="13" id="KW-0808">Transferase</keyword>
<keyword evidence="14" id="KW-1185">Reference proteome</keyword>
<reference evidence="13 14" key="1">
    <citation type="submission" date="2007-10" db="EMBL/GenBank/DDBJ databases">
        <title>Complete sequence of Desulfococcus oleovorans Hxd3.</title>
        <authorList>
            <consortium name="US DOE Joint Genome Institute"/>
            <person name="Copeland A."/>
            <person name="Lucas S."/>
            <person name="Lapidus A."/>
            <person name="Barry K."/>
            <person name="Glavina del Rio T."/>
            <person name="Dalin E."/>
            <person name="Tice H."/>
            <person name="Pitluck S."/>
            <person name="Kiss H."/>
            <person name="Brettin T."/>
            <person name="Bruce D."/>
            <person name="Detter J.C."/>
            <person name="Han C."/>
            <person name="Schmutz J."/>
            <person name="Larimer F."/>
            <person name="Land M."/>
            <person name="Hauser L."/>
            <person name="Kyrpides N."/>
            <person name="Kim E."/>
            <person name="Wawrik B."/>
            <person name="Richardson P."/>
        </authorList>
    </citation>
    <scope>NUCLEOTIDE SEQUENCE [LARGE SCALE GENOMIC DNA]</scope>
    <source>
        <strain evidence="14">DSM 6200 / JCM 39069 / Hxd3</strain>
    </source>
</reference>
<dbReference type="GO" id="GO:0006412">
    <property type="term" value="P:translation"/>
    <property type="evidence" value="ECO:0007669"/>
    <property type="project" value="UniProtKB-UniRule"/>
</dbReference>
<organism evidence="13 14">
    <name type="scientific">Desulfosudis oleivorans (strain DSM 6200 / JCM 39069 / Hxd3)</name>
    <name type="common">Desulfococcus oleovorans</name>
    <dbReference type="NCBI Taxonomy" id="96561"/>
    <lineage>
        <taxon>Bacteria</taxon>
        <taxon>Pseudomonadati</taxon>
        <taxon>Thermodesulfobacteriota</taxon>
        <taxon>Desulfobacteria</taxon>
        <taxon>Desulfobacterales</taxon>
        <taxon>Desulfosudaceae</taxon>
        <taxon>Desulfosudis</taxon>
    </lineage>
</organism>
<dbReference type="PANTHER" id="PTHR11659">
    <property type="entry name" value="GLUTAMYL-TRNA GLN AMIDOTRANSFERASE SUBUNIT B MITOCHONDRIAL AND PROKARYOTIC PET112-RELATED"/>
    <property type="match status" value="1"/>
</dbReference>
<dbReference type="SMART" id="SM00845">
    <property type="entry name" value="GatB_Yqey"/>
    <property type="match status" value="1"/>
</dbReference>
<dbReference type="OrthoDB" id="9804078at2"/>
<dbReference type="FunFam" id="1.10.150.380:FF:000001">
    <property type="entry name" value="Aspartyl/glutamyl-tRNA(Asn/Gln) amidotransferase subunit B"/>
    <property type="match status" value="1"/>
</dbReference>
<protein>
    <recommendedName>
        <fullName evidence="3 11">Aspartyl/glutamyl-tRNA(Asn/Gln) amidotransferase subunit B</fullName>
        <shortName evidence="11">Asp/Glu-ADT subunit B</shortName>
        <ecNumber evidence="11">6.3.5.-</ecNumber>
    </recommendedName>
</protein>
<dbReference type="InterPro" id="IPR018027">
    <property type="entry name" value="Asn/Gln_amidotransferase"/>
</dbReference>
<evidence type="ECO:0000313" key="14">
    <source>
        <dbReference type="Proteomes" id="UP000008561"/>
    </source>
</evidence>
<dbReference type="SUPFAM" id="SSF55931">
    <property type="entry name" value="Glutamine synthetase/guanido kinase"/>
    <property type="match status" value="1"/>
</dbReference>
<dbReference type="GO" id="GO:0070681">
    <property type="term" value="P:glutaminyl-tRNAGln biosynthesis via transamidation"/>
    <property type="evidence" value="ECO:0007669"/>
    <property type="project" value="TreeGrafter"/>
</dbReference>
<comment type="similarity">
    <text evidence="1 11">Belongs to the GatB/GatE family. GatB subfamily.</text>
</comment>
<dbReference type="RefSeq" id="WP_012173442.1">
    <property type="nucleotide sequence ID" value="NC_009943.1"/>
</dbReference>
<evidence type="ECO:0000256" key="6">
    <source>
        <dbReference type="ARBA" id="ARBA00022840"/>
    </source>
</evidence>
<accession>A8ZRQ6</accession>
<dbReference type="GO" id="GO:0050567">
    <property type="term" value="F:glutaminyl-tRNA synthase (glutamine-hydrolyzing) activity"/>
    <property type="evidence" value="ECO:0007669"/>
    <property type="project" value="UniProtKB-UniRule"/>
</dbReference>
<dbReference type="eggNOG" id="COG0064">
    <property type="taxonomic scope" value="Bacteria"/>
</dbReference>
<dbReference type="InterPro" id="IPR006075">
    <property type="entry name" value="Asn/Gln-tRNA_Trfase_suB/E_cat"/>
</dbReference>
<evidence type="ECO:0000256" key="9">
    <source>
        <dbReference type="ARBA" id="ARBA00047380"/>
    </source>
</evidence>
<dbReference type="HOGENOM" id="CLU_019240_0_0_7"/>
<dbReference type="GO" id="GO:0005524">
    <property type="term" value="F:ATP binding"/>
    <property type="evidence" value="ECO:0007669"/>
    <property type="project" value="UniProtKB-KW"/>
</dbReference>
<evidence type="ECO:0000256" key="4">
    <source>
        <dbReference type="ARBA" id="ARBA00022598"/>
    </source>
</evidence>
<dbReference type="InterPro" id="IPR017958">
    <property type="entry name" value="Gln-tRNA_amidoTrfase_suB_CS"/>
</dbReference>
<gene>
    <name evidence="11" type="primary">gatB</name>
    <name evidence="13" type="ordered locus">Dole_0013</name>
</gene>
<dbReference type="Pfam" id="PF02934">
    <property type="entry name" value="GatB_N"/>
    <property type="match status" value="1"/>
</dbReference>
<comment type="function">
    <text evidence="8 11">Allows the formation of correctly charged Asn-tRNA(Asn) or Gln-tRNA(Gln) through the transamidation of misacylated Asp-tRNA(Asn) or Glu-tRNA(Gln) in organisms which lack either or both of asparaginyl-tRNA or glutaminyl-tRNA synthetases. The reaction takes place in the presence of glutamine and ATP through an activated phospho-Asp-tRNA(Asn) or phospho-Glu-tRNA(Gln).</text>
</comment>
<evidence type="ECO:0000256" key="8">
    <source>
        <dbReference type="ARBA" id="ARBA00024799"/>
    </source>
</evidence>
<evidence type="ECO:0000256" key="5">
    <source>
        <dbReference type="ARBA" id="ARBA00022741"/>
    </source>
</evidence>
<evidence type="ECO:0000259" key="12">
    <source>
        <dbReference type="SMART" id="SM00845"/>
    </source>
</evidence>
<dbReference type="InterPro" id="IPR003789">
    <property type="entry name" value="Asn/Gln_tRNA_amidoTrase-B-like"/>
</dbReference>
<dbReference type="GO" id="GO:0050566">
    <property type="term" value="F:asparaginyl-tRNA synthase (glutamine-hydrolyzing) activity"/>
    <property type="evidence" value="ECO:0007669"/>
    <property type="project" value="RHEA"/>
</dbReference>
<dbReference type="KEGG" id="dol:Dole_0013"/>
<comment type="subunit">
    <text evidence="2 11">Heterotrimer of A, B and C subunits.</text>
</comment>
<dbReference type="EC" id="6.3.5.-" evidence="11"/>
<evidence type="ECO:0000256" key="1">
    <source>
        <dbReference type="ARBA" id="ARBA00005306"/>
    </source>
</evidence>
<sequence>MAFESVIGLEVHAQLKTGTKIFCGCSTGFGAPPNTHTCPVCTGMPGTLPVLNRTVVDYALKMALAVNCRIRSVSRFARKNYFYPDLPKGYQISQYELPIAEHGEVVIDTGNGEQKRVGITRIHMEEDAGKLIHDASRPVSYVDYNRTGVPLIEIVSEPDMRSPREAGAYLRELRSLLRWLDISDGNMEEGSFRCDANVSIRPSGSTALGTRTEIKNLNSFRHVEQALAYEIRRHADRVSEGGAVEQETRLWNPEKMVTVSMRGKEDAHDYRYFPDPDLLPLVVDDAWKDRIQATLPELPAFRKKRFVADYGLSEEDAGVLTGSRALADYFEACAAEAKTPKPCANWIMGDLLGLLNATATPIEASPVSPVHLGRLVGLINDNVISGKIAKTVFEEMARTGQDPKAIVEARNLVQVTDTGAIGAAIDQVIAECPDEVEKYKSGKTKVMGFLVGQVMKKTKGKANPQAVNDLLAEKLR</sequence>
<dbReference type="FunFam" id="1.10.10.410:FF:000001">
    <property type="entry name" value="Aspartyl/glutamyl-tRNA(Asn/Gln) amidotransferase subunit B"/>
    <property type="match status" value="1"/>
</dbReference>
<dbReference type="STRING" id="96561.Dole_0013"/>
<dbReference type="InterPro" id="IPR017959">
    <property type="entry name" value="Asn/Gln-tRNA_amidoTrfase_suB/E"/>
</dbReference>
<dbReference type="Pfam" id="PF02637">
    <property type="entry name" value="GatB_Yqey"/>
    <property type="match status" value="1"/>
</dbReference>
<dbReference type="SUPFAM" id="SSF89095">
    <property type="entry name" value="GatB/YqeY motif"/>
    <property type="match status" value="1"/>
</dbReference>
<evidence type="ECO:0000313" key="13">
    <source>
        <dbReference type="EMBL" id="ABW65823.1"/>
    </source>
</evidence>